<dbReference type="AlphaFoldDB" id="A0A6A4WSL5"/>
<dbReference type="InterPro" id="IPR050182">
    <property type="entry name" value="Cytochrome_P450_fam2"/>
</dbReference>
<evidence type="ECO:0000256" key="1">
    <source>
        <dbReference type="ARBA" id="ARBA00001971"/>
    </source>
</evidence>
<evidence type="ECO:0000256" key="15">
    <source>
        <dbReference type="RuleBase" id="RU000461"/>
    </source>
</evidence>
<keyword evidence="17" id="KW-1185">Reference proteome</keyword>
<organism evidence="16 17">
    <name type="scientific">Amphibalanus amphitrite</name>
    <name type="common">Striped barnacle</name>
    <name type="synonym">Balanus amphitrite</name>
    <dbReference type="NCBI Taxonomy" id="1232801"/>
    <lineage>
        <taxon>Eukaryota</taxon>
        <taxon>Metazoa</taxon>
        <taxon>Ecdysozoa</taxon>
        <taxon>Arthropoda</taxon>
        <taxon>Crustacea</taxon>
        <taxon>Multicrustacea</taxon>
        <taxon>Cirripedia</taxon>
        <taxon>Thoracica</taxon>
        <taxon>Thoracicalcarea</taxon>
        <taxon>Balanomorpha</taxon>
        <taxon>Balanoidea</taxon>
        <taxon>Balanidae</taxon>
        <taxon>Amphibalaninae</taxon>
        <taxon>Amphibalanus</taxon>
    </lineage>
</organism>
<dbReference type="PRINTS" id="PR00463">
    <property type="entry name" value="EP450I"/>
</dbReference>
<evidence type="ECO:0000256" key="9">
    <source>
        <dbReference type="ARBA" id="ARBA00022848"/>
    </source>
</evidence>
<protein>
    <submittedName>
        <fullName evidence="16">Cytochrome P450 2J6</fullName>
    </submittedName>
</protein>
<feature type="binding site" description="axial binding residue" evidence="14">
    <location>
        <position position="419"/>
    </location>
    <ligand>
        <name>heme</name>
        <dbReference type="ChEBI" id="CHEBI:30413"/>
    </ligand>
    <ligandPart>
        <name>Fe</name>
        <dbReference type="ChEBI" id="CHEBI:18248"/>
    </ligandPart>
</feature>
<dbReference type="OrthoDB" id="6365766at2759"/>
<evidence type="ECO:0000256" key="5">
    <source>
        <dbReference type="ARBA" id="ARBA00010617"/>
    </source>
</evidence>
<dbReference type="SUPFAM" id="SSF48264">
    <property type="entry name" value="Cytochrome P450"/>
    <property type="match status" value="1"/>
</dbReference>
<dbReference type="InterPro" id="IPR001128">
    <property type="entry name" value="Cyt_P450"/>
</dbReference>
<comment type="function">
    <text evidence="2">May be involved in the metabolism of insect hormones and in the breakdown of synthetic insecticides.</text>
</comment>
<dbReference type="FunFam" id="1.10.630.10:FF:000238">
    <property type="entry name" value="Cytochrome P450 2A6"/>
    <property type="match status" value="1"/>
</dbReference>
<dbReference type="Pfam" id="PF00067">
    <property type="entry name" value="p450"/>
    <property type="match status" value="1"/>
</dbReference>
<evidence type="ECO:0000256" key="6">
    <source>
        <dbReference type="ARBA" id="ARBA00022617"/>
    </source>
</evidence>
<dbReference type="GO" id="GO:0005789">
    <property type="term" value="C:endoplasmic reticulum membrane"/>
    <property type="evidence" value="ECO:0007669"/>
    <property type="project" value="UniProtKB-SubCell"/>
</dbReference>
<dbReference type="EMBL" id="VIIS01000629">
    <property type="protein sequence ID" value="KAF0306794.1"/>
    <property type="molecule type" value="Genomic_DNA"/>
</dbReference>
<comment type="similarity">
    <text evidence="5 15">Belongs to the cytochrome P450 family.</text>
</comment>
<dbReference type="GO" id="GO:0005506">
    <property type="term" value="F:iron ion binding"/>
    <property type="evidence" value="ECO:0007669"/>
    <property type="project" value="InterPro"/>
</dbReference>
<evidence type="ECO:0000256" key="8">
    <source>
        <dbReference type="ARBA" id="ARBA00022824"/>
    </source>
</evidence>
<keyword evidence="8" id="KW-0256">Endoplasmic reticulum</keyword>
<evidence type="ECO:0000313" key="17">
    <source>
        <dbReference type="Proteomes" id="UP000440578"/>
    </source>
</evidence>
<keyword evidence="10 15" id="KW-0560">Oxidoreductase</keyword>
<evidence type="ECO:0000256" key="12">
    <source>
        <dbReference type="ARBA" id="ARBA00023033"/>
    </source>
</evidence>
<dbReference type="GO" id="GO:0006082">
    <property type="term" value="P:organic acid metabolic process"/>
    <property type="evidence" value="ECO:0007669"/>
    <property type="project" value="TreeGrafter"/>
</dbReference>
<keyword evidence="11 14" id="KW-0408">Iron</keyword>
<proteinExistence type="inferred from homology"/>
<dbReference type="InterPro" id="IPR002401">
    <property type="entry name" value="Cyt_P450_E_grp-I"/>
</dbReference>
<evidence type="ECO:0000256" key="7">
    <source>
        <dbReference type="ARBA" id="ARBA00022723"/>
    </source>
</evidence>
<dbReference type="GO" id="GO:0006805">
    <property type="term" value="P:xenobiotic metabolic process"/>
    <property type="evidence" value="ECO:0007669"/>
    <property type="project" value="TreeGrafter"/>
</dbReference>
<evidence type="ECO:0000256" key="4">
    <source>
        <dbReference type="ARBA" id="ARBA00004406"/>
    </source>
</evidence>
<evidence type="ECO:0000256" key="14">
    <source>
        <dbReference type="PIRSR" id="PIRSR602401-1"/>
    </source>
</evidence>
<comment type="cofactor">
    <cofactor evidence="1 14">
        <name>heme</name>
        <dbReference type="ChEBI" id="CHEBI:30413"/>
    </cofactor>
</comment>
<dbReference type="PRINTS" id="PR00385">
    <property type="entry name" value="P450"/>
</dbReference>
<dbReference type="InterPro" id="IPR036396">
    <property type="entry name" value="Cyt_P450_sf"/>
</dbReference>
<keyword evidence="7 14" id="KW-0479">Metal-binding</keyword>
<accession>A0A6A4WSL5</accession>
<evidence type="ECO:0000313" key="16">
    <source>
        <dbReference type="EMBL" id="KAF0306794.1"/>
    </source>
</evidence>
<dbReference type="PANTHER" id="PTHR24300">
    <property type="entry name" value="CYTOCHROME P450 508A4-RELATED"/>
    <property type="match status" value="1"/>
</dbReference>
<comment type="caution">
    <text evidence="16">The sequence shown here is derived from an EMBL/GenBank/DDBJ whole genome shotgun (WGS) entry which is preliminary data.</text>
</comment>
<dbReference type="GO" id="GO:0016712">
    <property type="term" value="F:oxidoreductase activity, acting on paired donors, with incorporation or reduction of molecular oxygen, reduced flavin or flavoprotein as one donor, and incorporation of one atom of oxygen"/>
    <property type="evidence" value="ECO:0007669"/>
    <property type="project" value="TreeGrafter"/>
</dbReference>
<dbReference type="PROSITE" id="PS00086">
    <property type="entry name" value="CYTOCHROME_P450"/>
    <property type="match status" value="1"/>
</dbReference>
<name>A0A6A4WSL5_AMPAM</name>
<keyword evidence="6 14" id="KW-0349">Heme</keyword>
<reference evidence="16 17" key="1">
    <citation type="submission" date="2019-07" db="EMBL/GenBank/DDBJ databases">
        <title>Draft genome assembly of a fouling barnacle, Amphibalanus amphitrite (Darwin, 1854): The first reference genome for Thecostraca.</title>
        <authorList>
            <person name="Kim W."/>
        </authorList>
    </citation>
    <scope>NUCLEOTIDE SEQUENCE [LARGE SCALE GENOMIC DNA]</scope>
    <source>
        <strain evidence="16">SNU_AA5</strain>
        <tissue evidence="16">Soma without cirri and trophi</tissue>
    </source>
</reference>
<keyword evidence="12 15" id="KW-0503">Monooxygenase</keyword>
<keyword evidence="9" id="KW-0492">Microsome</keyword>
<evidence type="ECO:0000256" key="2">
    <source>
        <dbReference type="ARBA" id="ARBA00003690"/>
    </source>
</evidence>
<evidence type="ECO:0000256" key="13">
    <source>
        <dbReference type="ARBA" id="ARBA00023136"/>
    </source>
</evidence>
<keyword evidence="13" id="KW-0472">Membrane</keyword>
<sequence length="474" mass="53203">MKAFHCSEIACDEFPVGPPLVPWIGNLLSLDPARPERSYAACAARYGPIYHVRLGALQQVVLSDPHLIREAFGRAEISARPDTAINTFIVDRSGLICSSGELWRETRRFTLHHLGSLGMGKTSLEPYIQGQVSAFMERVLEPSCGAPLSLDTPLNSAIINIIWRLVASEEVDITDDSMSGVLRRQGAIIGASARLVLLDTVPWLAPLLEPLLVDKRHIAAEFGALLEETFTPVLRRHRDTLPADGDAPRDYMDAMLMEQRRRPELMTDWHMLMSVLHLFFAGSDTTATTLRWALGFLCQRPDVQRRLQAELDAEVGRQRPPTLADRQRLPFTEAVILETQRLGDLLPVLVPHQTTAPVTVGGYRLPAGVQVIGNVQAVHRSARYFAEPLQFRPERFIDAQGQFQPDKNVMAFSVGRRQCLGESLARAELFLFLTAFLQKFSFCWPEGDQQEMAEDPKYHLVRCPLPFKLVPELR</sequence>
<evidence type="ECO:0000256" key="10">
    <source>
        <dbReference type="ARBA" id="ARBA00023002"/>
    </source>
</evidence>
<evidence type="ECO:0000256" key="3">
    <source>
        <dbReference type="ARBA" id="ARBA00004174"/>
    </source>
</evidence>
<dbReference type="PANTHER" id="PTHR24300:SF375">
    <property type="entry name" value="CYTOCHROME P450 FAMILY"/>
    <property type="match status" value="1"/>
</dbReference>
<dbReference type="InterPro" id="IPR017972">
    <property type="entry name" value="Cyt_P450_CS"/>
</dbReference>
<dbReference type="Proteomes" id="UP000440578">
    <property type="component" value="Unassembled WGS sequence"/>
</dbReference>
<dbReference type="GO" id="GO:0020037">
    <property type="term" value="F:heme binding"/>
    <property type="evidence" value="ECO:0007669"/>
    <property type="project" value="InterPro"/>
</dbReference>
<dbReference type="Gene3D" id="1.10.630.10">
    <property type="entry name" value="Cytochrome P450"/>
    <property type="match status" value="1"/>
</dbReference>
<evidence type="ECO:0000256" key="11">
    <source>
        <dbReference type="ARBA" id="ARBA00023004"/>
    </source>
</evidence>
<comment type="subcellular location">
    <subcellularLocation>
        <location evidence="4">Endoplasmic reticulum membrane</location>
        <topology evidence="4">Peripheral membrane protein</topology>
    </subcellularLocation>
    <subcellularLocation>
        <location evidence="3">Microsome membrane</location>
        <topology evidence="3">Peripheral membrane protein</topology>
    </subcellularLocation>
</comment>
<gene>
    <name evidence="16" type="primary">Cyp2j6_5</name>
    <name evidence="16" type="ORF">FJT64_021776</name>
</gene>